<dbReference type="InterPro" id="IPR036866">
    <property type="entry name" value="RibonucZ/Hydroxyglut_hydro"/>
</dbReference>
<accession>A0ABV9HY25</accession>
<dbReference type="PROSITE" id="PS51257">
    <property type="entry name" value="PROKAR_LIPOPROTEIN"/>
    <property type="match status" value="1"/>
</dbReference>
<dbReference type="RefSeq" id="WP_379978456.1">
    <property type="nucleotide sequence ID" value="NZ_JBHSFV010000005.1"/>
</dbReference>
<dbReference type="InterPro" id="IPR050114">
    <property type="entry name" value="UPF0173_UPF0282_UlaG_hydrolase"/>
</dbReference>
<comment type="caution">
    <text evidence="1">The sequence shown here is derived from an EMBL/GenBank/DDBJ whole genome shotgun (WGS) entry which is preliminary data.</text>
</comment>
<evidence type="ECO:0000313" key="2">
    <source>
        <dbReference type="Proteomes" id="UP001596043"/>
    </source>
</evidence>
<dbReference type="Gene3D" id="3.60.15.10">
    <property type="entry name" value="Ribonuclease Z/Hydroxyacylglutathione hydrolase-like"/>
    <property type="match status" value="1"/>
</dbReference>
<dbReference type="SUPFAM" id="SSF56281">
    <property type="entry name" value="Metallo-hydrolase/oxidoreductase"/>
    <property type="match status" value="1"/>
</dbReference>
<name>A0ABV9HY25_9FLAO</name>
<keyword evidence="2" id="KW-1185">Reference proteome</keyword>
<organism evidence="1 2">
    <name type="scientific">Dokdonia ponticola</name>
    <dbReference type="NCBI Taxonomy" id="2041041"/>
    <lineage>
        <taxon>Bacteria</taxon>
        <taxon>Pseudomonadati</taxon>
        <taxon>Bacteroidota</taxon>
        <taxon>Flavobacteriia</taxon>
        <taxon>Flavobacteriales</taxon>
        <taxon>Flavobacteriaceae</taxon>
        <taxon>Dokdonia</taxon>
    </lineage>
</organism>
<reference evidence="2" key="1">
    <citation type="journal article" date="2019" name="Int. J. Syst. Evol. Microbiol.">
        <title>The Global Catalogue of Microorganisms (GCM) 10K type strain sequencing project: providing services to taxonomists for standard genome sequencing and annotation.</title>
        <authorList>
            <consortium name="The Broad Institute Genomics Platform"/>
            <consortium name="The Broad Institute Genome Sequencing Center for Infectious Disease"/>
            <person name="Wu L."/>
            <person name="Ma J."/>
        </authorList>
    </citation>
    <scope>NUCLEOTIDE SEQUENCE [LARGE SCALE GENOMIC DNA]</scope>
    <source>
        <strain evidence="2">YJ-61-S</strain>
    </source>
</reference>
<gene>
    <name evidence="1" type="ORF">ACFO3O_09955</name>
</gene>
<dbReference type="Pfam" id="PF13483">
    <property type="entry name" value="Lactamase_B_3"/>
    <property type="match status" value="1"/>
</dbReference>
<proteinExistence type="predicted"/>
<sequence>MKKILLLILACITVLSCKEKQAETATATSEEVTKTVETKNELPFKVNPISHATMVLQWGDTTIYVDPVGGADAFAAHPTPDLILITDIHGDHLNVETLEGLDTSNAKIIAPQAVADKMPEAFVPLLDVLNNGDSKERFGFVVEAIPMYNLREEALKFHTKGRGNGYVIEKDDTRVYISGDTEDIPEMRALTDIDAAFVCMNLPYTMTEVSAADAVLDFAPANIYPYHYRGSEGLSDVANFKTIVNKGNPDINVVQLDWYGGKE</sequence>
<protein>
    <submittedName>
        <fullName evidence="1">MBL fold metallo-hydrolase</fullName>
    </submittedName>
</protein>
<dbReference type="PANTHER" id="PTHR43546">
    <property type="entry name" value="UPF0173 METAL-DEPENDENT HYDROLASE MJ1163-RELATED"/>
    <property type="match status" value="1"/>
</dbReference>
<dbReference type="Proteomes" id="UP001596043">
    <property type="component" value="Unassembled WGS sequence"/>
</dbReference>
<dbReference type="PANTHER" id="PTHR43546:SF3">
    <property type="entry name" value="UPF0173 METAL-DEPENDENT HYDROLASE MJ1163"/>
    <property type="match status" value="1"/>
</dbReference>
<dbReference type="EMBL" id="JBHSFV010000005">
    <property type="protein sequence ID" value="MFC4634231.1"/>
    <property type="molecule type" value="Genomic_DNA"/>
</dbReference>
<evidence type="ECO:0000313" key="1">
    <source>
        <dbReference type="EMBL" id="MFC4634231.1"/>
    </source>
</evidence>